<evidence type="ECO:0000313" key="1">
    <source>
        <dbReference type="EMBL" id="VEL37245.1"/>
    </source>
</evidence>
<feature type="non-terminal residue" evidence="1">
    <location>
        <position position="255"/>
    </location>
</feature>
<gene>
    <name evidence="1" type="ORF">PXEA_LOCUS30685</name>
</gene>
<name>A0A448XHY0_9PLAT</name>
<proteinExistence type="predicted"/>
<protein>
    <submittedName>
        <fullName evidence="1">Uncharacterized protein</fullName>
    </submittedName>
</protein>
<dbReference type="AlphaFoldDB" id="A0A448XHY0"/>
<keyword evidence="2" id="KW-1185">Reference proteome</keyword>
<evidence type="ECO:0000313" key="2">
    <source>
        <dbReference type="Proteomes" id="UP000784294"/>
    </source>
</evidence>
<organism evidence="1 2">
    <name type="scientific">Protopolystoma xenopodis</name>
    <dbReference type="NCBI Taxonomy" id="117903"/>
    <lineage>
        <taxon>Eukaryota</taxon>
        <taxon>Metazoa</taxon>
        <taxon>Spiralia</taxon>
        <taxon>Lophotrochozoa</taxon>
        <taxon>Platyhelminthes</taxon>
        <taxon>Monogenea</taxon>
        <taxon>Polyopisthocotylea</taxon>
        <taxon>Polystomatidea</taxon>
        <taxon>Polystomatidae</taxon>
        <taxon>Protopolystoma</taxon>
    </lineage>
</organism>
<comment type="caution">
    <text evidence="1">The sequence shown here is derived from an EMBL/GenBank/DDBJ whole genome shotgun (WGS) entry which is preliminary data.</text>
</comment>
<dbReference type="EMBL" id="CAAALY010254404">
    <property type="protein sequence ID" value="VEL37245.1"/>
    <property type="molecule type" value="Genomic_DNA"/>
</dbReference>
<accession>A0A448XHY0</accession>
<dbReference type="Proteomes" id="UP000784294">
    <property type="component" value="Unassembled WGS sequence"/>
</dbReference>
<sequence>ASDQPRFTPETDILVARLVATCQQDADLLGLCSRLLRRDLAASQATLAAVAGWRALAPLRLVCLLCQRLLAEKPPFKINLTELTDHHIKSADYSMLVPDRPIQSLAGTKTPRSSRLQQAVSRSLAKLHRPDDFMTHLPLQAGQDTSELVTEFAVSTVIFRCSHAFHLTCLTREPTLSPNLTATLTWSNSLDKSNEEPASTTKHLTLNSDSQRHFRPACPFCGVPNPQGSETELFIASVNNNRGALDTAIAQDPLD</sequence>
<reference evidence="1" key="1">
    <citation type="submission" date="2018-11" db="EMBL/GenBank/DDBJ databases">
        <authorList>
            <consortium name="Pathogen Informatics"/>
        </authorList>
    </citation>
    <scope>NUCLEOTIDE SEQUENCE</scope>
</reference>